<reference evidence="1" key="1">
    <citation type="submission" date="2020-05" db="EMBL/GenBank/DDBJ databases">
        <title>Large-scale comparative analyses of tick genomes elucidate their genetic diversity and vector capacities.</title>
        <authorList>
            <person name="Jia N."/>
            <person name="Wang J."/>
            <person name="Shi W."/>
            <person name="Du L."/>
            <person name="Sun Y."/>
            <person name="Zhan W."/>
            <person name="Jiang J."/>
            <person name="Wang Q."/>
            <person name="Zhang B."/>
            <person name="Ji P."/>
            <person name="Sakyi L.B."/>
            <person name="Cui X."/>
            <person name="Yuan T."/>
            <person name="Jiang B."/>
            <person name="Yang W."/>
            <person name="Lam T.T.-Y."/>
            <person name="Chang Q."/>
            <person name="Ding S."/>
            <person name="Wang X."/>
            <person name="Zhu J."/>
            <person name="Ruan X."/>
            <person name="Zhao L."/>
            <person name="Wei J."/>
            <person name="Que T."/>
            <person name="Du C."/>
            <person name="Cheng J."/>
            <person name="Dai P."/>
            <person name="Han X."/>
            <person name="Huang E."/>
            <person name="Gao Y."/>
            <person name="Liu J."/>
            <person name="Shao H."/>
            <person name="Ye R."/>
            <person name="Li L."/>
            <person name="Wei W."/>
            <person name="Wang X."/>
            <person name="Wang C."/>
            <person name="Yang T."/>
            <person name="Huo Q."/>
            <person name="Li W."/>
            <person name="Guo W."/>
            <person name="Chen H."/>
            <person name="Zhou L."/>
            <person name="Ni X."/>
            <person name="Tian J."/>
            <person name="Zhou Y."/>
            <person name="Sheng Y."/>
            <person name="Liu T."/>
            <person name="Pan Y."/>
            <person name="Xia L."/>
            <person name="Li J."/>
            <person name="Zhao F."/>
            <person name="Cao W."/>
        </authorList>
    </citation>
    <scope>NUCLEOTIDE SEQUENCE</scope>
    <source>
        <strain evidence="1">Dsil-2018</strain>
    </source>
</reference>
<evidence type="ECO:0000313" key="1">
    <source>
        <dbReference type="EMBL" id="KAH7980773.1"/>
    </source>
</evidence>
<organism evidence="1 2">
    <name type="scientific">Dermacentor silvarum</name>
    <name type="common">Tick</name>
    <dbReference type="NCBI Taxonomy" id="543639"/>
    <lineage>
        <taxon>Eukaryota</taxon>
        <taxon>Metazoa</taxon>
        <taxon>Ecdysozoa</taxon>
        <taxon>Arthropoda</taxon>
        <taxon>Chelicerata</taxon>
        <taxon>Arachnida</taxon>
        <taxon>Acari</taxon>
        <taxon>Parasitiformes</taxon>
        <taxon>Ixodida</taxon>
        <taxon>Ixodoidea</taxon>
        <taxon>Ixodidae</taxon>
        <taxon>Rhipicephalinae</taxon>
        <taxon>Dermacentor</taxon>
    </lineage>
</organism>
<dbReference type="EMBL" id="CM023470">
    <property type="protein sequence ID" value="KAH7980773.1"/>
    <property type="molecule type" value="Genomic_DNA"/>
</dbReference>
<accession>A0ACB8E2M1</accession>
<name>A0ACB8E2M1_DERSI</name>
<comment type="caution">
    <text evidence="1">The sequence shown here is derived from an EMBL/GenBank/DDBJ whole genome shotgun (WGS) entry which is preliminary data.</text>
</comment>
<protein>
    <submittedName>
        <fullName evidence="1">Uncharacterized protein</fullName>
    </submittedName>
</protein>
<dbReference type="Proteomes" id="UP000821865">
    <property type="component" value="Chromosome 1"/>
</dbReference>
<proteinExistence type="predicted"/>
<evidence type="ECO:0000313" key="2">
    <source>
        <dbReference type="Proteomes" id="UP000821865"/>
    </source>
</evidence>
<sequence>MLFAQMGGLAAAENTDENQRVSSRLGKLWRSLSTPNKEPYQRKAAEAAAVHRRKYADFVYNARETRRRKQQEHSAKEVSGELDNDSSGNHEQQPSTYMAAAQGRYTTLFQQQHHPPSTQRNICHVTNQRVSSRLGKLWRPLSATSKARYTSASLRMPGREHWSLG</sequence>
<keyword evidence="2" id="KW-1185">Reference proteome</keyword>
<gene>
    <name evidence="1" type="ORF">HPB49_019129</name>
</gene>